<accession>A0A845MBA1</accession>
<dbReference type="RefSeq" id="WP_161337490.1">
    <property type="nucleotide sequence ID" value="NZ_JBHSDG010000002.1"/>
</dbReference>
<keyword evidence="4" id="KW-0812">Transmembrane</keyword>
<keyword evidence="5" id="KW-1133">Transmembrane helix</keyword>
<dbReference type="EMBL" id="WTVA01000001">
    <property type="protein sequence ID" value="MZR21072.1"/>
    <property type="molecule type" value="Genomic_DNA"/>
</dbReference>
<dbReference type="PANTHER" id="PTHR34584:SF1">
    <property type="entry name" value="NA(+)_H(+) ANTIPORTER SUBUNIT E1"/>
    <property type="match status" value="1"/>
</dbReference>
<comment type="similarity">
    <text evidence="2">Belongs to the CPA3 antiporters (TC 2.A.63) subunit E family.</text>
</comment>
<name>A0A845MBA1_9PROT</name>
<evidence type="ECO:0000256" key="1">
    <source>
        <dbReference type="ARBA" id="ARBA00004651"/>
    </source>
</evidence>
<evidence type="ECO:0000313" key="8">
    <source>
        <dbReference type="Proteomes" id="UP000445696"/>
    </source>
</evidence>
<evidence type="ECO:0000256" key="4">
    <source>
        <dbReference type="ARBA" id="ARBA00022692"/>
    </source>
</evidence>
<keyword evidence="3" id="KW-1003">Cell membrane</keyword>
<protein>
    <submittedName>
        <fullName evidence="7">Cation transporter</fullName>
    </submittedName>
</protein>
<keyword evidence="8" id="KW-1185">Reference proteome</keyword>
<dbReference type="InterPro" id="IPR002758">
    <property type="entry name" value="Cation_antiport_E"/>
</dbReference>
<sequence length="159" mass="17610">MLRTVSLFLVLMAVWLLLSGHYTPLITGFGIASCLLSALIAYRMDVIDHESHPLQLGPRIFLYWGWLFIEIFKANLDVAKCILFPSKNLRPSMFMVTASQKSDLGKVIYANSITLTPGTVTVDLDGDQVMVHALTEISAQGVMSGDMDRRVTKVMEATS</sequence>
<comment type="caution">
    <text evidence="7">The sequence shown here is derived from an EMBL/GenBank/DDBJ whole genome shotgun (WGS) entry which is preliminary data.</text>
</comment>
<keyword evidence="6" id="KW-0472">Membrane</keyword>
<gene>
    <name evidence="7" type="ORF">GQF03_01880</name>
</gene>
<dbReference type="PROSITE" id="PS51257">
    <property type="entry name" value="PROKAR_LIPOPROTEIN"/>
    <property type="match status" value="1"/>
</dbReference>
<evidence type="ECO:0000256" key="3">
    <source>
        <dbReference type="ARBA" id="ARBA00022475"/>
    </source>
</evidence>
<dbReference type="PANTHER" id="PTHR34584">
    <property type="entry name" value="NA(+)/H(+) ANTIPORTER SUBUNIT E1"/>
    <property type="match status" value="1"/>
</dbReference>
<evidence type="ECO:0000256" key="5">
    <source>
        <dbReference type="ARBA" id="ARBA00022989"/>
    </source>
</evidence>
<evidence type="ECO:0000313" key="7">
    <source>
        <dbReference type="EMBL" id="MZR21072.1"/>
    </source>
</evidence>
<dbReference type="OrthoDB" id="9807187at2"/>
<organism evidence="7 8">
    <name type="scientific">Sneathiella chungangensis</name>
    <dbReference type="NCBI Taxonomy" id="1418234"/>
    <lineage>
        <taxon>Bacteria</taxon>
        <taxon>Pseudomonadati</taxon>
        <taxon>Pseudomonadota</taxon>
        <taxon>Alphaproteobacteria</taxon>
        <taxon>Sneathiellales</taxon>
        <taxon>Sneathiellaceae</taxon>
        <taxon>Sneathiella</taxon>
    </lineage>
</organism>
<dbReference type="GO" id="GO:0008324">
    <property type="term" value="F:monoatomic cation transmembrane transporter activity"/>
    <property type="evidence" value="ECO:0007669"/>
    <property type="project" value="InterPro"/>
</dbReference>
<dbReference type="AlphaFoldDB" id="A0A845MBA1"/>
<dbReference type="PIRSF" id="PIRSF019239">
    <property type="entry name" value="MrpE"/>
    <property type="match status" value="1"/>
</dbReference>
<evidence type="ECO:0000256" key="2">
    <source>
        <dbReference type="ARBA" id="ARBA00006228"/>
    </source>
</evidence>
<dbReference type="GO" id="GO:0005886">
    <property type="term" value="C:plasma membrane"/>
    <property type="evidence" value="ECO:0007669"/>
    <property type="project" value="UniProtKB-SubCell"/>
</dbReference>
<dbReference type="Pfam" id="PF01899">
    <property type="entry name" value="MNHE"/>
    <property type="match status" value="1"/>
</dbReference>
<dbReference type="Proteomes" id="UP000445696">
    <property type="component" value="Unassembled WGS sequence"/>
</dbReference>
<evidence type="ECO:0000256" key="6">
    <source>
        <dbReference type="ARBA" id="ARBA00023136"/>
    </source>
</evidence>
<proteinExistence type="inferred from homology"/>
<reference evidence="7 8" key="1">
    <citation type="journal article" date="2014" name="Int. J. Syst. Evol. Microbiol.">
        <title>Sneathiella chungangensis sp. nov., isolated from a marine sand, and emended description of the genus Sneathiella.</title>
        <authorList>
            <person name="Siamphan C."/>
            <person name="Kim H."/>
            <person name="Lee J.S."/>
            <person name="Kim W."/>
        </authorList>
    </citation>
    <scope>NUCLEOTIDE SEQUENCE [LARGE SCALE GENOMIC DNA]</scope>
    <source>
        <strain evidence="7 8">KCTC 32476</strain>
    </source>
</reference>
<comment type="subcellular location">
    <subcellularLocation>
        <location evidence="1">Cell membrane</location>
        <topology evidence="1">Multi-pass membrane protein</topology>
    </subcellularLocation>
</comment>